<proteinExistence type="predicted"/>
<feature type="compositionally biased region" description="Basic and acidic residues" evidence="1">
    <location>
        <begin position="57"/>
        <end position="82"/>
    </location>
</feature>
<dbReference type="STRING" id="286156.Ppb6_02844"/>
<dbReference type="Proteomes" id="UP000093476">
    <property type="component" value="Unassembled WGS sequence"/>
</dbReference>
<comment type="caution">
    <text evidence="2">The sequence shown here is derived from an EMBL/GenBank/DDBJ whole genome shotgun (WGS) entry which is preliminary data.</text>
</comment>
<dbReference type="AlphaFoldDB" id="A0A1C0U223"/>
<dbReference type="RefSeq" id="WP_165602889.1">
    <property type="nucleotide sequence ID" value="NZ_CAWMQZ010000101.1"/>
</dbReference>
<organism evidence="2 3">
    <name type="scientific">Photorhabdus australis subsp. thailandensis</name>
    <dbReference type="NCBI Taxonomy" id="2805096"/>
    <lineage>
        <taxon>Bacteria</taxon>
        <taxon>Pseudomonadati</taxon>
        <taxon>Pseudomonadota</taxon>
        <taxon>Gammaproteobacteria</taxon>
        <taxon>Enterobacterales</taxon>
        <taxon>Morganellaceae</taxon>
        <taxon>Photorhabdus</taxon>
    </lineage>
</organism>
<dbReference type="Pfam" id="PF14414">
    <property type="entry name" value="WHH"/>
    <property type="match status" value="1"/>
</dbReference>
<evidence type="ECO:0000313" key="3">
    <source>
        <dbReference type="Proteomes" id="UP000093476"/>
    </source>
</evidence>
<reference evidence="2 3" key="1">
    <citation type="submission" date="2015-12" db="EMBL/GenBank/DDBJ databases">
        <title>Genome comparisons provide insights into the role of secondary metabolites in the pathogenic phase of the Photorhabdus life cycle.</title>
        <authorList>
            <person name="Tobias N.J."/>
            <person name="Mishra B."/>
            <person name="Gupta D.K."/>
            <person name="Thines M."/>
            <person name="Stinear T.P."/>
            <person name="Bode H.B."/>
        </authorList>
    </citation>
    <scope>NUCLEOTIDE SEQUENCE [LARGE SCALE GENOMIC DNA]</scope>
    <source>
        <strain evidence="2 3">PB68.1</strain>
    </source>
</reference>
<protein>
    <submittedName>
        <fullName evidence="2">Uncharacterized protein</fullName>
    </submittedName>
</protein>
<evidence type="ECO:0000313" key="2">
    <source>
        <dbReference type="EMBL" id="OCQ51953.1"/>
    </source>
</evidence>
<name>A0A1C0U223_9GAMM</name>
<accession>A0A1C0U223</accession>
<gene>
    <name evidence="2" type="ORF">Ppb6_02844</name>
</gene>
<feature type="region of interest" description="Disordered" evidence="1">
    <location>
        <begin position="57"/>
        <end position="122"/>
    </location>
</feature>
<evidence type="ECO:0000256" key="1">
    <source>
        <dbReference type="SAM" id="MobiDB-lite"/>
    </source>
</evidence>
<dbReference type="InterPro" id="IPR032869">
    <property type="entry name" value="WHH_dom_containing"/>
</dbReference>
<keyword evidence="3" id="KW-1185">Reference proteome</keyword>
<sequence>MNSPDVGKWVNKKGGTVWQEIDSKTWVYKDASGNVVRYPNGYPDFSPYEKQRVDVPDLKGNHHRYGDGDFAKADKLAPKGKADYGSNTWHHHENGKTMQEVPRNVHGTFTHRGGASTLRKKC</sequence>
<dbReference type="EMBL" id="LOMY01000101">
    <property type="protein sequence ID" value="OCQ51953.1"/>
    <property type="molecule type" value="Genomic_DNA"/>
</dbReference>